<keyword evidence="6" id="KW-0645">Protease</keyword>
<evidence type="ECO:0000256" key="9">
    <source>
        <dbReference type="ARBA" id="ARBA00022801"/>
    </source>
</evidence>
<evidence type="ECO:0000256" key="13">
    <source>
        <dbReference type="ARBA" id="ARBA00023268"/>
    </source>
</evidence>
<comment type="similarity">
    <text evidence="3">In the N-terminal section; belongs to the glycosyltransferase 51 family.</text>
</comment>
<dbReference type="GO" id="GO:0030288">
    <property type="term" value="C:outer membrane-bounded periplasmic space"/>
    <property type="evidence" value="ECO:0007669"/>
    <property type="project" value="TreeGrafter"/>
</dbReference>
<evidence type="ECO:0000256" key="5">
    <source>
        <dbReference type="ARBA" id="ARBA00022645"/>
    </source>
</evidence>
<keyword evidence="8 21" id="KW-0808">Transferase</keyword>
<keyword evidence="18" id="KW-1133">Transmembrane helix</keyword>
<dbReference type="Gene3D" id="3.40.710.10">
    <property type="entry name" value="DD-peptidase/beta-lactamase superfamily"/>
    <property type="match status" value="2"/>
</dbReference>
<keyword evidence="5" id="KW-0121">Carboxypeptidase</keyword>
<dbReference type="Pfam" id="PF00912">
    <property type="entry name" value="Transgly"/>
    <property type="match status" value="1"/>
</dbReference>
<keyword evidence="22" id="KW-1185">Reference proteome</keyword>
<evidence type="ECO:0000256" key="2">
    <source>
        <dbReference type="ARBA" id="ARBA00007090"/>
    </source>
</evidence>
<keyword evidence="14" id="KW-0961">Cell wall biogenesis/degradation</keyword>
<dbReference type="EC" id="2.4.1.129" evidence="21"/>
<dbReference type="GO" id="GO:0008955">
    <property type="term" value="F:peptidoglycan glycosyltransferase activity"/>
    <property type="evidence" value="ECO:0007669"/>
    <property type="project" value="UniProtKB-EC"/>
</dbReference>
<dbReference type="SUPFAM" id="SSF53955">
    <property type="entry name" value="Lysozyme-like"/>
    <property type="match status" value="1"/>
</dbReference>
<dbReference type="InterPro" id="IPR036950">
    <property type="entry name" value="PBP_transglycosylase"/>
</dbReference>
<dbReference type="SUPFAM" id="SSF56601">
    <property type="entry name" value="beta-lactamase/transpeptidase-like"/>
    <property type="match status" value="1"/>
</dbReference>
<dbReference type="InterPro" id="IPR023346">
    <property type="entry name" value="Lysozyme-like_dom_sf"/>
</dbReference>
<sequence length="861" mass="95373">MASKSRSKKTTPPSPTPKTKQSRKIKLSHFLSLSRLRLPHPQLHLPHLQRKHIIIISILIATLLFTIGFILFKDVPNPTSLSKRPAPVSTQILDRHGQLLYEIYTDQNRTPVSIKDLPDHLTQATISIEDKNFYSHHGLDLRGIARAAFKTLTGQRLEGGSTITQQLVKTALLNDPSRTISRKIKEAALAILTEIIYSKDQILEMYLNNVPYGGTAYGIETAARQYFNKSAKDLTLAEATLLAGLPQAPTRYSPFGAHPELAKQRQEQVLRRLHEDGYITSEELETAKNESLNYASVKSTIKAPHFVLWIKDLLVDRYGEDLVNLGGLRVTTTLDLNLQEYAQASLSAEVDKLERLKVGNGAALVTKPKTGEVLAMIGSRDYFDKEHDGAVNITLRYRQPGSSIKPLNYAVGLLKGWPTSTMYLDIPTCFTQSGQKAYCPKNYDNTWHGPTQMRFALGNSYNIPAVKQLALNGLDAMIATASAMGITGWDNPDRFGLSLTLGGGEVRMIDMAVAFGVFANSGVKVPLNPILKVETYTGQVLEETNLETIADLASTSPLNWDDFWSKPRSSNNPTTQTTSVDLGIASPYSSFFDRLLGKKPGNQTLNITIPETQVTTVLPEEVAYIISHILLDNNARVGAFGSSSELVIPGHTVSVKTGTTNDLRDNWTIGFTPDYLVTTWVGNNDNTSMSYVASGVTGASPIWNDIMRFVLKDEKDRFPTRPQGIADAQVCTLTGLLASPDAPCDTRNEIFIKDHLPLPSTTLPTRKQIWIRRDTNQPLLPGEEVIDLNLEEHTVVSDPFTQEFCLDCAYPQETKPNPDNPDEQIPTGKISYPTFIINYDLFKAKNITPTSWINTTQPPIN</sequence>
<name>A0A857N6U8_9BACT</name>
<dbReference type="KEGG" id="caqa:MICH65_0092"/>
<keyword evidence="7 21" id="KW-0328">Glycosyltransferase</keyword>
<dbReference type="GO" id="GO:0008658">
    <property type="term" value="F:penicillin binding"/>
    <property type="evidence" value="ECO:0007669"/>
    <property type="project" value="InterPro"/>
</dbReference>
<dbReference type="GO" id="GO:0005886">
    <property type="term" value="C:plasma membrane"/>
    <property type="evidence" value="ECO:0007669"/>
    <property type="project" value="UniProtKB-SubCell"/>
</dbReference>
<evidence type="ECO:0000256" key="6">
    <source>
        <dbReference type="ARBA" id="ARBA00022670"/>
    </source>
</evidence>
<keyword evidence="10" id="KW-0133">Cell shape</keyword>
<keyword evidence="18" id="KW-0812">Transmembrane</keyword>
<evidence type="ECO:0000256" key="10">
    <source>
        <dbReference type="ARBA" id="ARBA00022960"/>
    </source>
</evidence>
<dbReference type="InterPro" id="IPR001264">
    <property type="entry name" value="Glyco_trans_51"/>
</dbReference>
<accession>A0A857N6U8</accession>
<feature type="domain" description="Penicillin-binding protein transpeptidase" evidence="19">
    <location>
        <begin position="361"/>
        <end position="524"/>
    </location>
</feature>
<keyword evidence="9 21" id="KW-0378">Hydrolase</keyword>
<proteinExistence type="inferred from homology"/>
<evidence type="ECO:0000259" key="20">
    <source>
        <dbReference type="Pfam" id="PF00912"/>
    </source>
</evidence>
<keyword evidence="12 18" id="KW-0472">Membrane</keyword>
<feature type="domain" description="Glycosyl transferase family 51" evidence="20">
    <location>
        <begin position="97"/>
        <end position="273"/>
    </location>
</feature>
<dbReference type="EMBL" id="CP047901">
    <property type="protein sequence ID" value="QHO63073.1"/>
    <property type="molecule type" value="Genomic_DNA"/>
</dbReference>
<evidence type="ECO:0000256" key="16">
    <source>
        <dbReference type="ARBA" id="ARBA00049902"/>
    </source>
</evidence>
<evidence type="ECO:0000256" key="3">
    <source>
        <dbReference type="ARBA" id="ARBA00007739"/>
    </source>
</evidence>
<comment type="subcellular location">
    <subcellularLocation>
        <location evidence="1">Cell membrane</location>
    </subcellularLocation>
</comment>
<keyword evidence="4" id="KW-1003">Cell membrane</keyword>
<feature type="region of interest" description="Disordered" evidence="17">
    <location>
        <begin position="1"/>
        <end position="23"/>
    </location>
</feature>
<evidence type="ECO:0000256" key="14">
    <source>
        <dbReference type="ARBA" id="ARBA00023316"/>
    </source>
</evidence>
<evidence type="ECO:0000256" key="18">
    <source>
        <dbReference type="SAM" id="Phobius"/>
    </source>
</evidence>
<dbReference type="Proteomes" id="UP000463983">
    <property type="component" value="Chromosome"/>
</dbReference>
<evidence type="ECO:0000256" key="17">
    <source>
        <dbReference type="SAM" id="MobiDB-lite"/>
    </source>
</evidence>
<evidence type="ECO:0000256" key="7">
    <source>
        <dbReference type="ARBA" id="ARBA00022676"/>
    </source>
</evidence>
<comment type="catalytic activity">
    <reaction evidence="15">
        <text>Preferential cleavage: (Ac)2-L-Lys-D-Ala-|-D-Ala. Also transpeptidation of peptidyl-alanyl moieties that are N-acyl substituents of D-alanine.</text>
        <dbReference type="EC" id="3.4.16.4"/>
    </reaction>
</comment>
<evidence type="ECO:0000256" key="11">
    <source>
        <dbReference type="ARBA" id="ARBA00022984"/>
    </source>
</evidence>
<protein>
    <submittedName>
        <fullName evidence="21">Multimodular transpeptidase-transglycosylase</fullName>
        <ecNumber evidence="21">2.4.1.129</ecNumber>
        <ecNumber evidence="21">3.4.-.-</ecNumber>
    </submittedName>
</protein>
<feature type="transmembrane region" description="Helical" evidence="18">
    <location>
        <begin position="53"/>
        <end position="72"/>
    </location>
</feature>
<dbReference type="PANTHER" id="PTHR32282:SF11">
    <property type="entry name" value="PENICILLIN-BINDING PROTEIN 1B"/>
    <property type="match status" value="1"/>
</dbReference>
<dbReference type="InterPro" id="IPR001460">
    <property type="entry name" value="PCN-bd_Tpept"/>
</dbReference>
<dbReference type="Gene3D" id="1.10.3810.10">
    <property type="entry name" value="Biosynthetic peptidoglycan transglycosylase-like"/>
    <property type="match status" value="1"/>
</dbReference>
<comment type="catalytic activity">
    <reaction evidence="16">
        <text>[GlcNAc-(1-&gt;4)-Mur2Ac(oyl-L-Ala-gamma-D-Glu-L-Lys-D-Ala-D-Ala)](n)-di-trans,octa-cis-undecaprenyl diphosphate + beta-D-GlcNAc-(1-&gt;4)-Mur2Ac(oyl-L-Ala-gamma-D-Glu-L-Lys-D-Ala-D-Ala)-di-trans,octa-cis-undecaprenyl diphosphate = [GlcNAc-(1-&gt;4)-Mur2Ac(oyl-L-Ala-gamma-D-Glu-L-Lys-D-Ala-D-Ala)](n+1)-di-trans,octa-cis-undecaprenyl diphosphate + di-trans,octa-cis-undecaprenyl diphosphate + H(+)</text>
        <dbReference type="Rhea" id="RHEA:23708"/>
        <dbReference type="Rhea" id="RHEA-COMP:9602"/>
        <dbReference type="Rhea" id="RHEA-COMP:9603"/>
        <dbReference type="ChEBI" id="CHEBI:15378"/>
        <dbReference type="ChEBI" id="CHEBI:58405"/>
        <dbReference type="ChEBI" id="CHEBI:60033"/>
        <dbReference type="ChEBI" id="CHEBI:78435"/>
        <dbReference type="EC" id="2.4.99.28"/>
    </reaction>
</comment>
<dbReference type="InterPro" id="IPR050396">
    <property type="entry name" value="Glycosyltr_51/Transpeptidase"/>
</dbReference>
<comment type="similarity">
    <text evidence="2">In the C-terminal section; belongs to the transpeptidase family.</text>
</comment>
<dbReference type="GO" id="GO:0006508">
    <property type="term" value="P:proteolysis"/>
    <property type="evidence" value="ECO:0007669"/>
    <property type="project" value="UniProtKB-KW"/>
</dbReference>
<evidence type="ECO:0000259" key="19">
    <source>
        <dbReference type="Pfam" id="PF00905"/>
    </source>
</evidence>
<organism evidence="21 22">
    <name type="scientific">Candidatus Chazhemtobacterium aquaticus</name>
    <dbReference type="NCBI Taxonomy" id="2715735"/>
    <lineage>
        <taxon>Bacteria</taxon>
        <taxon>Candidatus Chazhemtobacteraceae</taxon>
        <taxon>Candidatus Chazhemtobacterium</taxon>
    </lineage>
</organism>
<dbReference type="PANTHER" id="PTHR32282">
    <property type="entry name" value="BINDING PROTEIN TRANSPEPTIDASE, PUTATIVE-RELATED"/>
    <property type="match status" value="1"/>
</dbReference>
<dbReference type="GO" id="GO:0009252">
    <property type="term" value="P:peptidoglycan biosynthetic process"/>
    <property type="evidence" value="ECO:0007669"/>
    <property type="project" value="UniProtKB-KW"/>
</dbReference>
<evidence type="ECO:0000313" key="22">
    <source>
        <dbReference type="Proteomes" id="UP000463983"/>
    </source>
</evidence>
<dbReference type="FunFam" id="1.10.3810.10:FF:000001">
    <property type="entry name" value="Penicillin-binding protein 1A"/>
    <property type="match status" value="1"/>
</dbReference>
<keyword evidence="13" id="KW-0511">Multifunctional enzyme</keyword>
<evidence type="ECO:0000256" key="8">
    <source>
        <dbReference type="ARBA" id="ARBA00022679"/>
    </source>
</evidence>
<evidence type="ECO:0000256" key="15">
    <source>
        <dbReference type="ARBA" id="ARBA00034000"/>
    </source>
</evidence>
<reference evidence="22" key="1">
    <citation type="journal article" date="2020" name="Microorganisms">
        <title>Complete Genome of a Member of a New Bacterial Lineage in the Microgenomates Group Reveals an Unusual Nucleotide Composition Disparity Between Two Strands of DNA and Limited Metabolic Potential.</title>
        <authorList>
            <person name="Kadnikov V.V."/>
            <person name="Mardanov A.V."/>
            <person name="Beletsky A.V."/>
            <person name="Karnachuk O.V."/>
            <person name="Ravin N.V."/>
        </authorList>
    </citation>
    <scope>NUCLEOTIDE SEQUENCE [LARGE SCALE GENOMIC DNA]</scope>
</reference>
<dbReference type="GO" id="GO:0009002">
    <property type="term" value="F:serine-type D-Ala-D-Ala carboxypeptidase activity"/>
    <property type="evidence" value="ECO:0007669"/>
    <property type="project" value="UniProtKB-EC"/>
</dbReference>
<dbReference type="EC" id="3.4.-.-" evidence="21"/>
<keyword evidence="11" id="KW-0573">Peptidoglycan synthesis</keyword>
<evidence type="ECO:0000313" key="21">
    <source>
        <dbReference type="EMBL" id="QHO63073.1"/>
    </source>
</evidence>
<dbReference type="Pfam" id="PF00905">
    <property type="entry name" value="Transpeptidase"/>
    <property type="match status" value="1"/>
</dbReference>
<evidence type="ECO:0000256" key="1">
    <source>
        <dbReference type="ARBA" id="ARBA00004236"/>
    </source>
</evidence>
<gene>
    <name evidence="21" type="ORF">MICH65_0092</name>
</gene>
<evidence type="ECO:0000256" key="12">
    <source>
        <dbReference type="ARBA" id="ARBA00023136"/>
    </source>
</evidence>
<dbReference type="GO" id="GO:0008360">
    <property type="term" value="P:regulation of cell shape"/>
    <property type="evidence" value="ECO:0007669"/>
    <property type="project" value="UniProtKB-KW"/>
</dbReference>
<dbReference type="AlphaFoldDB" id="A0A857N6U8"/>
<dbReference type="GO" id="GO:0071555">
    <property type="term" value="P:cell wall organization"/>
    <property type="evidence" value="ECO:0007669"/>
    <property type="project" value="UniProtKB-KW"/>
</dbReference>
<dbReference type="InterPro" id="IPR012338">
    <property type="entry name" value="Beta-lactam/transpept-like"/>
</dbReference>
<dbReference type="RefSeq" id="WP_161931479.1">
    <property type="nucleotide sequence ID" value="NZ_CP047901.1"/>
</dbReference>
<evidence type="ECO:0000256" key="4">
    <source>
        <dbReference type="ARBA" id="ARBA00022475"/>
    </source>
</evidence>